<evidence type="ECO:0000313" key="3">
    <source>
        <dbReference type="Proteomes" id="UP000314294"/>
    </source>
</evidence>
<sequence length="181" mass="21145">MVVMTVPAKKKAELRSHRLLWAVRFPAGLIPERIADTTCWSWLWLTQACLDRNSSFWVRMARRWALGERKQRVRMARRWALGERKQRVRMARRWALGERKRRDGNPSSSSCLLPAALQRSQASAAFRLRSRFLRIDQSFLKQRSGHQPLCPVTPFGQTNRFPSAVRPKAKDPEQEECFVEA</sequence>
<name>A0A4Z2H726_9TELE</name>
<evidence type="ECO:0000313" key="2">
    <source>
        <dbReference type="EMBL" id="TNN60823.1"/>
    </source>
</evidence>
<dbReference type="AlphaFoldDB" id="A0A4Z2H726"/>
<dbReference type="Proteomes" id="UP000314294">
    <property type="component" value="Unassembled WGS sequence"/>
</dbReference>
<gene>
    <name evidence="2" type="ORF">EYF80_028993</name>
</gene>
<comment type="caution">
    <text evidence="2">The sequence shown here is derived from an EMBL/GenBank/DDBJ whole genome shotgun (WGS) entry which is preliminary data.</text>
</comment>
<evidence type="ECO:0000256" key="1">
    <source>
        <dbReference type="SAM" id="MobiDB-lite"/>
    </source>
</evidence>
<dbReference type="EMBL" id="SRLO01000327">
    <property type="protein sequence ID" value="TNN60823.1"/>
    <property type="molecule type" value="Genomic_DNA"/>
</dbReference>
<proteinExistence type="predicted"/>
<keyword evidence="3" id="KW-1185">Reference proteome</keyword>
<feature type="region of interest" description="Disordered" evidence="1">
    <location>
        <begin position="160"/>
        <end position="181"/>
    </location>
</feature>
<protein>
    <submittedName>
        <fullName evidence="2">Uncharacterized protein</fullName>
    </submittedName>
</protein>
<accession>A0A4Z2H726</accession>
<organism evidence="2 3">
    <name type="scientific">Liparis tanakae</name>
    <name type="common">Tanaka's snailfish</name>
    <dbReference type="NCBI Taxonomy" id="230148"/>
    <lineage>
        <taxon>Eukaryota</taxon>
        <taxon>Metazoa</taxon>
        <taxon>Chordata</taxon>
        <taxon>Craniata</taxon>
        <taxon>Vertebrata</taxon>
        <taxon>Euteleostomi</taxon>
        <taxon>Actinopterygii</taxon>
        <taxon>Neopterygii</taxon>
        <taxon>Teleostei</taxon>
        <taxon>Neoteleostei</taxon>
        <taxon>Acanthomorphata</taxon>
        <taxon>Eupercaria</taxon>
        <taxon>Perciformes</taxon>
        <taxon>Cottioidei</taxon>
        <taxon>Cottales</taxon>
        <taxon>Liparidae</taxon>
        <taxon>Liparis</taxon>
    </lineage>
</organism>
<reference evidence="2 3" key="1">
    <citation type="submission" date="2019-03" db="EMBL/GenBank/DDBJ databases">
        <title>First draft genome of Liparis tanakae, snailfish: a comprehensive survey of snailfish specific genes.</title>
        <authorList>
            <person name="Kim W."/>
            <person name="Song I."/>
            <person name="Jeong J.-H."/>
            <person name="Kim D."/>
            <person name="Kim S."/>
            <person name="Ryu S."/>
            <person name="Song J.Y."/>
            <person name="Lee S.K."/>
        </authorList>
    </citation>
    <scope>NUCLEOTIDE SEQUENCE [LARGE SCALE GENOMIC DNA]</scope>
    <source>
        <tissue evidence="2">Muscle</tissue>
    </source>
</reference>